<proteinExistence type="predicted"/>
<protein>
    <recommendedName>
        <fullName evidence="1">Glyoxalase-like domain-containing protein</fullName>
    </recommendedName>
</protein>
<comment type="caution">
    <text evidence="2">The sequence shown here is derived from an EMBL/GenBank/DDBJ whole genome shotgun (WGS) entry which is preliminary data.</text>
</comment>
<dbReference type="InterPro" id="IPR025870">
    <property type="entry name" value="Glyoxalase-like_dom"/>
</dbReference>
<evidence type="ECO:0000259" key="1">
    <source>
        <dbReference type="Pfam" id="PF13468"/>
    </source>
</evidence>
<dbReference type="AlphaFoldDB" id="A0AA91DJA3"/>
<gene>
    <name evidence="2" type="ORF">A3K87_02795</name>
</gene>
<evidence type="ECO:0000313" key="2">
    <source>
        <dbReference type="EMBL" id="OAK59312.1"/>
    </source>
</evidence>
<name>A0AA91DJA3_VARPD</name>
<dbReference type="Proteomes" id="UP000077852">
    <property type="component" value="Unassembled WGS sequence"/>
</dbReference>
<dbReference type="RefSeq" id="WP_172839932.1">
    <property type="nucleotide sequence ID" value="NZ_LVHG01000073.1"/>
</dbReference>
<evidence type="ECO:0000313" key="3">
    <source>
        <dbReference type="Proteomes" id="UP000077852"/>
    </source>
</evidence>
<sequence>MIHFDHLCLATPNVYESTFRLSQETGLGNYDGGFFPLYGVGHRVVPLAPDVYIELESIVDQRKLRDGVPFTAFMARQTQAGERFIGWCLRADTRDELDAFAAHHRTTVDERTTGKDAGRQMMNGTRGFALQTPSALTAWPSGKPNLYFKPDAGTHAASLPVVPGSGTTHGRGIAWIEIGESETALAAWLGDVASPRGFPFEIRYNGGPAGFYAVGVDTDRGVKEIRRAAVQLEAP</sequence>
<dbReference type="Gene3D" id="3.10.180.10">
    <property type="entry name" value="2,3-Dihydroxybiphenyl 1,2-Dioxygenase, domain 1"/>
    <property type="match status" value="1"/>
</dbReference>
<dbReference type="Pfam" id="PF13468">
    <property type="entry name" value="Glyoxalase_3"/>
    <property type="match status" value="1"/>
</dbReference>
<organism evidence="2 3">
    <name type="scientific">Variovorax paradoxus</name>
    <dbReference type="NCBI Taxonomy" id="34073"/>
    <lineage>
        <taxon>Bacteria</taxon>
        <taxon>Pseudomonadati</taxon>
        <taxon>Pseudomonadota</taxon>
        <taxon>Betaproteobacteria</taxon>
        <taxon>Burkholderiales</taxon>
        <taxon>Comamonadaceae</taxon>
        <taxon>Variovorax</taxon>
    </lineage>
</organism>
<accession>A0AA91DJA3</accession>
<dbReference type="EMBL" id="LVHG01000073">
    <property type="protein sequence ID" value="OAK59312.1"/>
    <property type="molecule type" value="Genomic_DNA"/>
</dbReference>
<reference evidence="2 3" key="1">
    <citation type="submission" date="2016-03" db="EMBL/GenBank/DDBJ databases">
        <title>Genome sequence of Variovorax paradoxus KB5.</title>
        <authorList>
            <person name="Jeong H."/>
            <person name="Hong C.E."/>
            <person name="Jo S.H."/>
            <person name="Park J.M."/>
        </authorList>
    </citation>
    <scope>NUCLEOTIDE SEQUENCE [LARGE SCALE GENOMIC DNA]</scope>
    <source>
        <strain evidence="2 3">KB5</strain>
    </source>
</reference>
<feature type="domain" description="Glyoxalase-like" evidence="1">
    <location>
        <begin position="4"/>
        <end position="135"/>
    </location>
</feature>
<dbReference type="InterPro" id="IPR029068">
    <property type="entry name" value="Glyas_Bleomycin-R_OHBP_Dase"/>
</dbReference>